<dbReference type="GO" id="GO:0005506">
    <property type="term" value="F:iron ion binding"/>
    <property type="evidence" value="ECO:0007669"/>
    <property type="project" value="InterPro"/>
</dbReference>
<dbReference type="Gene3D" id="2.60.120.620">
    <property type="entry name" value="q2cbj1_9rhob like domain"/>
    <property type="match status" value="1"/>
</dbReference>
<evidence type="ECO:0000313" key="8">
    <source>
        <dbReference type="EMBL" id="KAF2240032.1"/>
    </source>
</evidence>
<evidence type="ECO:0000256" key="6">
    <source>
        <dbReference type="SAM" id="SignalP"/>
    </source>
</evidence>
<dbReference type="GO" id="GO:0005783">
    <property type="term" value="C:endoplasmic reticulum"/>
    <property type="evidence" value="ECO:0007669"/>
    <property type="project" value="TreeGrafter"/>
</dbReference>
<dbReference type="EMBL" id="ML991771">
    <property type="protein sequence ID" value="KAF2240032.1"/>
    <property type="molecule type" value="Genomic_DNA"/>
</dbReference>
<dbReference type="AlphaFoldDB" id="A0A6A6HQB7"/>
<evidence type="ECO:0000256" key="3">
    <source>
        <dbReference type="ARBA" id="ARBA00022964"/>
    </source>
</evidence>
<protein>
    <submittedName>
        <fullName evidence="8">Oxidoreductase-like protein</fullName>
    </submittedName>
</protein>
<dbReference type="InterPro" id="IPR044862">
    <property type="entry name" value="Pro_4_hyd_alph_FE2OG_OXY"/>
</dbReference>
<evidence type="ECO:0000313" key="9">
    <source>
        <dbReference type="Proteomes" id="UP000800092"/>
    </source>
</evidence>
<dbReference type="GO" id="GO:0004656">
    <property type="term" value="F:procollagen-proline 4-dioxygenase activity"/>
    <property type="evidence" value="ECO:0007669"/>
    <property type="project" value="TreeGrafter"/>
</dbReference>
<feature type="domain" description="Fe2OG dioxygenase" evidence="7">
    <location>
        <begin position="122"/>
        <end position="244"/>
    </location>
</feature>
<sequence>MFSSLLSVVLISISLQAFLLRRWPFTQNTAVDAFVCEPSRYTSRVVSYDPLIVHLENFITPAEREYLIERGSRSLVASRDGGPPKEGQARTSSTAFLPHNDTVGACLQKRAAEFQGFLPRSKIEMLQVVQYKQGQEYRPHFDWGVKSAHKAERETTIFGILEADCENCGTQFPEIAVDWSKEDERWCKFVDCGEGEILTFKAVAGSAVFWKNLHEDGTGDRRTLHAGLPVQNGTKVGLNIWTII</sequence>
<keyword evidence="5" id="KW-0408">Iron</keyword>
<name>A0A6A6HQB7_VIRVR</name>
<organism evidence="8 9">
    <name type="scientific">Viridothelium virens</name>
    <name type="common">Speckled blister lichen</name>
    <name type="synonym">Trypethelium virens</name>
    <dbReference type="NCBI Taxonomy" id="1048519"/>
    <lineage>
        <taxon>Eukaryota</taxon>
        <taxon>Fungi</taxon>
        <taxon>Dikarya</taxon>
        <taxon>Ascomycota</taxon>
        <taxon>Pezizomycotina</taxon>
        <taxon>Dothideomycetes</taxon>
        <taxon>Dothideomycetes incertae sedis</taxon>
        <taxon>Trypetheliales</taxon>
        <taxon>Trypetheliaceae</taxon>
        <taxon>Viridothelium</taxon>
    </lineage>
</organism>
<reference evidence="8" key="1">
    <citation type="journal article" date="2020" name="Stud. Mycol.">
        <title>101 Dothideomycetes genomes: a test case for predicting lifestyles and emergence of pathogens.</title>
        <authorList>
            <person name="Haridas S."/>
            <person name="Albert R."/>
            <person name="Binder M."/>
            <person name="Bloem J."/>
            <person name="Labutti K."/>
            <person name="Salamov A."/>
            <person name="Andreopoulos B."/>
            <person name="Baker S."/>
            <person name="Barry K."/>
            <person name="Bills G."/>
            <person name="Bluhm B."/>
            <person name="Cannon C."/>
            <person name="Castanera R."/>
            <person name="Culley D."/>
            <person name="Daum C."/>
            <person name="Ezra D."/>
            <person name="Gonzalez J."/>
            <person name="Henrissat B."/>
            <person name="Kuo A."/>
            <person name="Liang C."/>
            <person name="Lipzen A."/>
            <person name="Lutzoni F."/>
            <person name="Magnuson J."/>
            <person name="Mondo S."/>
            <person name="Nolan M."/>
            <person name="Ohm R."/>
            <person name="Pangilinan J."/>
            <person name="Park H.-J."/>
            <person name="Ramirez L."/>
            <person name="Alfaro M."/>
            <person name="Sun H."/>
            <person name="Tritt A."/>
            <person name="Yoshinaga Y."/>
            <person name="Zwiers L.-H."/>
            <person name="Turgeon B."/>
            <person name="Goodwin S."/>
            <person name="Spatafora J."/>
            <person name="Crous P."/>
            <person name="Grigoriev I."/>
        </authorList>
    </citation>
    <scope>NUCLEOTIDE SEQUENCE</scope>
    <source>
        <strain evidence="8">Tuck. ex Michener</strain>
    </source>
</reference>
<evidence type="ECO:0000256" key="2">
    <source>
        <dbReference type="ARBA" id="ARBA00022723"/>
    </source>
</evidence>
<keyword evidence="6" id="KW-0732">Signal</keyword>
<proteinExistence type="predicted"/>
<dbReference type="Pfam" id="PF13640">
    <property type="entry name" value="2OG-FeII_Oxy_3"/>
    <property type="match status" value="1"/>
</dbReference>
<keyword evidence="9" id="KW-1185">Reference proteome</keyword>
<dbReference type="SMART" id="SM00702">
    <property type="entry name" value="P4Hc"/>
    <property type="match status" value="1"/>
</dbReference>
<dbReference type="PANTHER" id="PTHR10869">
    <property type="entry name" value="PROLYL 4-HYDROXYLASE ALPHA SUBUNIT"/>
    <property type="match status" value="1"/>
</dbReference>
<feature type="chain" id="PRO_5025674496" evidence="6">
    <location>
        <begin position="18"/>
        <end position="244"/>
    </location>
</feature>
<dbReference type="PROSITE" id="PS51471">
    <property type="entry name" value="FE2OG_OXY"/>
    <property type="match status" value="1"/>
</dbReference>
<evidence type="ECO:0000256" key="1">
    <source>
        <dbReference type="ARBA" id="ARBA00001961"/>
    </source>
</evidence>
<evidence type="ECO:0000256" key="4">
    <source>
        <dbReference type="ARBA" id="ARBA00023002"/>
    </source>
</evidence>
<keyword evidence="4" id="KW-0560">Oxidoreductase</keyword>
<comment type="cofactor">
    <cofactor evidence="1">
        <name>L-ascorbate</name>
        <dbReference type="ChEBI" id="CHEBI:38290"/>
    </cofactor>
</comment>
<dbReference type="OrthoDB" id="420380at2759"/>
<accession>A0A6A6HQB7</accession>
<dbReference type="PANTHER" id="PTHR10869:SF242">
    <property type="entry name" value="PROLYL 4-HYDROXYLASE ALPHA SUBUNIT DOMAIN-CONTAINING PROTEIN"/>
    <property type="match status" value="1"/>
</dbReference>
<dbReference type="GO" id="GO:0031418">
    <property type="term" value="F:L-ascorbic acid binding"/>
    <property type="evidence" value="ECO:0007669"/>
    <property type="project" value="InterPro"/>
</dbReference>
<keyword evidence="2" id="KW-0479">Metal-binding</keyword>
<feature type="signal peptide" evidence="6">
    <location>
        <begin position="1"/>
        <end position="17"/>
    </location>
</feature>
<dbReference type="InterPro" id="IPR045054">
    <property type="entry name" value="P4HA-like"/>
</dbReference>
<evidence type="ECO:0000256" key="5">
    <source>
        <dbReference type="ARBA" id="ARBA00023004"/>
    </source>
</evidence>
<dbReference type="InterPro" id="IPR006620">
    <property type="entry name" value="Pro_4_hyd_alph"/>
</dbReference>
<evidence type="ECO:0000259" key="7">
    <source>
        <dbReference type="PROSITE" id="PS51471"/>
    </source>
</evidence>
<keyword evidence="3" id="KW-0223">Dioxygenase</keyword>
<gene>
    <name evidence="8" type="ORF">EV356DRAFT_527876</name>
</gene>
<dbReference type="InterPro" id="IPR005123">
    <property type="entry name" value="Oxoglu/Fe-dep_dioxygenase_dom"/>
</dbReference>
<dbReference type="Proteomes" id="UP000800092">
    <property type="component" value="Unassembled WGS sequence"/>
</dbReference>